<gene>
    <name evidence="1" type="ORF">PRZ48_012653</name>
</gene>
<dbReference type="EMBL" id="JAXOVC010000010">
    <property type="protein sequence ID" value="KAK4496671.1"/>
    <property type="molecule type" value="Genomic_DNA"/>
</dbReference>
<comment type="caution">
    <text evidence="1">The sequence shown here is derived from an EMBL/GenBank/DDBJ whole genome shotgun (WGS) entry which is preliminary data.</text>
</comment>
<organism evidence="1 2">
    <name type="scientific">Zasmidium cellare</name>
    <name type="common">Wine cellar mold</name>
    <name type="synonym">Racodium cellare</name>
    <dbReference type="NCBI Taxonomy" id="395010"/>
    <lineage>
        <taxon>Eukaryota</taxon>
        <taxon>Fungi</taxon>
        <taxon>Dikarya</taxon>
        <taxon>Ascomycota</taxon>
        <taxon>Pezizomycotina</taxon>
        <taxon>Dothideomycetes</taxon>
        <taxon>Dothideomycetidae</taxon>
        <taxon>Mycosphaerellales</taxon>
        <taxon>Mycosphaerellaceae</taxon>
        <taxon>Zasmidium</taxon>
    </lineage>
</organism>
<evidence type="ECO:0000313" key="1">
    <source>
        <dbReference type="EMBL" id="KAK4496671.1"/>
    </source>
</evidence>
<name>A0ABR0E614_ZASCE</name>
<dbReference type="Proteomes" id="UP001305779">
    <property type="component" value="Unassembled WGS sequence"/>
</dbReference>
<sequence length="118" mass="13197">MNEQPANEDCDIELGLQGQSNWHGKQIEGIAFLDSKQGAEKHIRNPEVTGCAYIIAVMGEDRELRDAIRESDIDDFVTEYVTDKIVDFVADTGRRIFGRTASTRQVPDDIEAARDLLA</sequence>
<proteinExistence type="predicted"/>
<accession>A0ABR0E614</accession>
<evidence type="ECO:0000313" key="2">
    <source>
        <dbReference type="Proteomes" id="UP001305779"/>
    </source>
</evidence>
<protein>
    <submittedName>
        <fullName evidence="1">Uncharacterized protein</fullName>
    </submittedName>
</protein>
<reference evidence="1 2" key="1">
    <citation type="journal article" date="2023" name="G3 (Bethesda)">
        <title>A chromosome-level genome assembly of Zasmidium syzygii isolated from banana leaves.</title>
        <authorList>
            <person name="van Westerhoven A.C."/>
            <person name="Mehrabi R."/>
            <person name="Talebi R."/>
            <person name="Steentjes M.B.F."/>
            <person name="Corcolon B."/>
            <person name="Chong P.A."/>
            <person name="Kema G.H.J."/>
            <person name="Seidl M.F."/>
        </authorList>
    </citation>
    <scope>NUCLEOTIDE SEQUENCE [LARGE SCALE GENOMIC DNA]</scope>
    <source>
        <strain evidence="1 2">P124</strain>
    </source>
</reference>
<keyword evidence="2" id="KW-1185">Reference proteome</keyword>